<evidence type="ECO:0000256" key="2">
    <source>
        <dbReference type="ARBA" id="ARBA00023015"/>
    </source>
</evidence>
<dbReference type="GO" id="GO:0003700">
    <property type="term" value="F:DNA-binding transcription factor activity"/>
    <property type="evidence" value="ECO:0007669"/>
    <property type="project" value="InterPro"/>
</dbReference>
<dbReference type="Gene3D" id="1.10.10.10">
    <property type="entry name" value="Winged helix-like DNA-binding domain superfamily/Winged helix DNA-binding domain"/>
    <property type="match status" value="1"/>
</dbReference>
<dbReference type="InterPro" id="IPR036388">
    <property type="entry name" value="WH-like_DNA-bd_sf"/>
</dbReference>
<dbReference type="PANTHER" id="PTHR30126:SF98">
    <property type="entry name" value="HTH-TYPE TRANSCRIPTIONAL ACTIVATOR BAUR"/>
    <property type="match status" value="1"/>
</dbReference>
<dbReference type="PANTHER" id="PTHR30126">
    <property type="entry name" value="HTH-TYPE TRANSCRIPTIONAL REGULATOR"/>
    <property type="match status" value="1"/>
</dbReference>
<sequence length="311" mass="34817">MNLDASDLKNLRIFLLVAESSGFANAQFILNKDASTISRAVATLESRLGLTLCTRGRQGFALTDAGRAVQEEGRKILLSLRSFEHKLDSLKNEGGGRIAIGIIDNIVGDSAFRLHEAIRNISTRFNDQVELAVYVESPYELERQLLRKDLDIAIGIFDRHHEALVYQDLYLEEDRLYCAPQSAIGQLLTPDFMLEEALDLLSLQNFVARNFLNESDLQCLGFPVTGDVAYTSNVEAIALMVMSGKYLGFLPCHYARRMVDEGALIPVFPDSIRRASLMQLVLRKGEDHARNIVRHSLEMIHGCIPQADYSQ</sequence>
<dbReference type="AlphaFoldDB" id="A0A385FW98"/>
<reference evidence="5" key="1">
    <citation type="journal article" date="2019" name="Antimicrob. Agents Chemother.">
        <title>Interplay among IncA and bla KPC-Carrying Plasmids in Citrobacter freundii.</title>
        <authorList>
            <person name="Bitar I."/>
            <person name="Caltagirone M."/>
            <person name="Villa L."/>
            <person name="Mattioni Marchetti V."/>
            <person name="Nucleo E."/>
            <person name="Sarti M."/>
            <person name="Migliavacca R."/>
            <person name="Carattoli A."/>
        </authorList>
    </citation>
    <scope>NUCLEOTIDE SEQUENCE</scope>
    <source>
        <strain evidence="5">AA535</strain>
        <plasmid evidence="5">pIBAC_IncA/C</plasmid>
    </source>
</reference>
<evidence type="ECO:0000256" key="1">
    <source>
        <dbReference type="ARBA" id="ARBA00009437"/>
    </source>
</evidence>
<accession>A0A385FW98</accession>
<dbReference type="PROSITE" id="PS50931">
    <property type="entry name" value="HTH_LYSR"/>
    <property type="match status" value="1"/>
</dbReference>
<dbReference type="InterPro" id="IPR036390">
    <property type="entry name" value="WH_DNA-bd_sf"/>
</dbReference>
<proteinExistence type="inferred from homology"/>
<dbReference type="EMBL" id="MH594477">
    <property type="protein sequence ID" value="AXV45980.1"/>
    <property type="molecule type" value="Genomic_DNA"/>
</dbReference>
<gene>
    <name evidence="5" type="primary">lysR</name>
</gene>
<dbReference type="CDD" id="cd05466">
    <property type="entry name" value="PBP2_LTTR_substrate"/>
    <property type="match status" value="1"/>
</dbReference>
<keyword evidence="2" id="KW-0805">Transcription regulation</keyword>
<keyword evidence="5" id="KW-0614">Plasmid</keyword>
<keyword evidence="3" id="KW-0238">DNA-binding</keyword>
<comment type="similarity">
    <text evidence="1">Belongs to the LysR transcriptional regulatory family.</text>
</comment>
<organism evidence="5">
    <name type="scientific">Citrobacter freundii</name>
    <dbReference type="NCBI Taxonomy" id="546"/>
    <lineage>
        <taxon>Bacteria</taxon>
        <taxon>Pseudomonadati</taxon>
        <taxon>Pseudomonadota</taxon>
        <taxon>Gammaproteobacteria</taxon>
        <taxon>Enterobacterales</taxon>
        <taxon>Enterobacteriaceae</taxon>
        <taxon>Citrobacter</taxon>
        <taxon>Citrobacter freundii complex</taxon>
    </lineage>
</organism>
<dbReference type="InterPro" id="IPR000847">
    <property type="entry name" value="LysR_HTH_N"/>
</dbReference>
<dbReference type="SUPFAM" id="SSF53850">
    <property type="entry name" value="Periplasmic binding protein-like II"/>
    <property type="match status" value="1"/>
</dbReference>
<evidence type="ECO:0000256" key="4">
    <source>
        <dbReference type="ARBA" id="ARBA00023163"/>
    </source>
</evidence>
<keyword evidence="4" id="KW-0804">Transcription</keyword>
<dbReference type="RefSeq" id="WP_045325222.1">
    <property type="nucleotide sequence ID" value="NZ_MH594477.1"/>
</dbReference>
<dbReference type="Pfam" id="PF03466">
    <property type="entry name" value="LysR_substrate"/>
    <property type="match status" value="1"/>
</dbReference>
<protein>
    <submittedName>
        <fullName evidence="5">LysR</fullName>
    </submittedName>
</protein>
<evidence type="ECO:0000313" key="5">
    <source>
        <dbReference type="EMBL" id="AXV45980.1"/>
    </source>
</evidence>
<dbReference type="SUPFAM" id="SSF46785">
    <property type="entry name" value="Winged helix' DNA-binding domain"/>
    <property type="match status" value="1"/>
</dbReference>
<geneLocation type="plasmid" evidence="5">
    <name>pIBAC_IncA/C</name>
</geneLocation>
<dbReference type="GO" id="GO:0000976">
    <property type="term" value="F:transcription cis-regulatory region binding"/>
    <property type="evidence" value="ECO:0007669"/>
    <property type="project" value="TreeGrafter"/>
</dbReference>
<name>A0A385FW98_CITFR</name>
<dbReference type="InterPro" id="IPR005119">
    <property type="entry name" value="LysR_subst-bd"/>
</dbReference>
<evidence type="ECO:0000256" key="3">
    <source>
        <dbReference type="ARBA" id="ARBA00023125"/>
    </source>
</evidence>
<dbReference type="Gene3D" id="3.40.190.10">
    <property type="entry name" value="Periplasmic binding protein-like II"/>
    <property type="match status" value="2"/>
</dbReference>
<dbReference type="Pfam" id="PF00126">
    <property type="entry name" value="HTH_1"/>
    <property type="match status" value="1"/>
</dbReference>